<evidence type="ECO:0000256" key="2">
    <source>
        <dbReference type="ARBA" id="ARBA00023125"/>
    </source>
</evidence>
<evidence type="ECO:0000259" key="5">
    <source>
        <dbReference type="PROSITE" id="PS50043"/>
    </source>
</evidence>
<accession>A0A371X423</accession>
<dbReference type="InterPro" id="IPR036388">
    <property type="entry name" value="WH-like_DNA-bd_sf"/>
</dbReference>
<reference evidence="7" key="1">
    <citation type="submission" date="2018-08" db="EMBL/GenBank/DDBJ databases">
        <authorList>
            <person name="Im W.T."/>
        </authorList>
    </citation>
    <scope>NUCLEOTIDE SEQUENCE [LARGE SCALE GENOMIC DNA]</scope>
    <source>
        <strain evidence="7">LA-28</strain>
    </source>
</reference>
<dbReference type="PROSITE" id="PS50043">
    <property type="entry name" value="HTH_LUXR_2"/>
    <property type="match status" value="1"/>
</dbReference>
<dbReference type="Pfam" id="PF00196">
    <property type="entry name" value="GerE"/>
    <property type="match status" value="1"/>
</dbReference>
<evidence type="ECO:0000256" key="4">
    <source>
        <dbReference type="SAM" id="MobiDB-lite"/>
    </source>
</evidence>
<dbReference type="InterPro" id="IPR016032">
    <property type="entry name" value="Sig_transdc_resp-reg_C-effctor"/>
</dbReference>
<proteinExistence type="predicted"/>
<feature type="domain" description="HTH luxR-type" evidence="5">
    <location>
        <begin position="140"/>
        <end position="205"/>
    </location>
</feature>
<dbReference type="Gene3D" id="1.10.10.10">
    <property type="entry name" value="Winged helix-like DNA-binding domain superfamily/Winged helix DNA-binding domain"/>
    <property type="match status" value="1"/>
</dbReference>
<evidence type="ECO:0000313" key="7">
    <source>
        <dbReference type="Proteomes" id="UP000262379"/>
    </source>
</evidence>
<dbReference type="SUPFAM" id="SSF46894">
    <property type="entry name" value="C-terminal effector domain of the bipartite response regulators"/>
    <property type="match status" value="1"/>
</dbReference>
<organism evidence="6 7">
    <name type="scientific">Mesorhizobium denitrificans</name>
    <dbReference type="NCBI Taxonomy" id="2294114"/>
    <lineage>
        <taxon>Bacteria</taxon>
        <taxon>Pseudomonadati</taxon>
        <taxon>Pseudomonadota</taxon>
        <taxon>Alphaproteobacteria</taxon>
        <taxon>Hyphomicrobiales</taxon>
        <taxon>Phyllobacteriaceae</taxon>
        <taxon>Mesorhizobium</taxon>
    </lineage>
</organism>
<protein>
    <submittedName>
        <fullName evidence="6">DNA-binding response regulator</fullName>
    </submittedName>
</protein>
<dbReference type="PANTHER" id="PTHR44688">
    <property type="entry name" value="DNA-BINDING TRANSCRIPTIONAL ACTIVATOR DEVR_DOSR"/>
    <property type="match status" value="1"/>
</dbReference>
<dbReference type="PRINTS" id="PR00038">
    <property type="entry name" value="HTHLUXR"/>
</dbReference>
<name>A0A371X423_9HYPH</name>
<comment type="caution">
    <text evidence="6">The sequence shown here is derived from an EMBL/GenBank/DDBJ whole genome shotgun (WGS) entry which is preliminary data.</text>
</comment>
<keyword evidence="3" id="KW-0804">Transcription</keyword>
<keyword evidence="7" id="KW-1185">Reference proteome</keyword>
<dbReference type="GO" id="GO:0003677">
    <property type="term" value="F:DNA binding"/>
    <property type="evidence" value="ECO:0007669"/>
    <property type="project" value="UniProtKB-KW"/>
</dbReference>
<dbReference type="PROSITE" id="PS00622">
    <property type="entry name" value="HTH_LUXR_1"/>
    <property type="match status" value="1"/>
</dbReference>
<sequence length="224" mass="24569">MAGALEREFPWVAVQQSATLDDALGATQNPVSLILVDQMFLSEIEANAAAISRRHPYATLALMQPDPANSNITLRDIMGLKAVRSILPMNLQLDVWLSVVRLLLSGGEYLPPAMVHAYASQPRKPEPFPGPDPFASPANRPGELANLTNRETQILALVSQGLQNKAIAAECQISEHTVKIHLHNIISKLGSHNRTEAAARFRSHFAQYRAPANTEEERQNQARG</sequence>
<dbReference type="CDD" id="cd06170">
    <property type="entry name" value="LuxR_C_like"/>
    <property type="match status" value="1"/>
</dbReference>
<dbReference type="EMBL" id="QURN01000021">
    <property type="protein sequence ID" value="RFC63976.1"/>
    <property type="molecule type" value="Genomic_DNA"/>
</dbReference>
<keyword evidence="2 6" id="KW-0238">DNA-binding</keyword>
<dbReference type="Proteomes" id="UP000262379">
    <property type="component" value="Unassembled WGS sequence"/>
</dbReference>
<keyword evidence="1" id="KW-0805">Transcription regulation</keyword>
<evidence type="ECO:0000256" key="3">
    <source>
        <dbReference type="ARBA" id="ARBA00023163"/>
    </source>
</evidence>
<gene>
    <name evidence="6" type="ORF">DY251_19950</name>
</gene>
<dbReference type="AlphaFoldDB" id="A0A371X423"/>
<dbReference type="SMART" id="SM00421">
    <property type="entry name" value="HTH_LUXR"/>
    <property type="match status" value="1"/>
</dbReference>
<evidence type="ECO:0000313" key="6">
    <source>
        <dbReference type="EMBL" id="RFC63976.1"/>
    </source>
</evidence>
<feature type="region of interest" description="Disordered" evidence="4">
    <location>
        <begin position="121"/>
        <end position="143"/>
    </location>
</feature>
<dbReference type="InterPro" id="IPR000792">
    <property type="entry name" value="Tscrpt_reg_LuxR_C"/>
</dbReference>
<dbReference type="PANTHER" id="PTHR44688:SF16">
    <property type="entry name" value="DNA-BINDING TRANSCRIPTIONAL ACTIVATOR DEVR_DOSR"/>
    <property type="match status" value="1"/>
</dbReference>
<dbReference type="GO" id="GO:0006355">
    <property type="term" value="P:regulation of DNA-templated transcription"/>
    <property type="evidence" value="ECO:0007669"/>
    <property type="project" value="InterPro"/>
</dbReference>
<evidence type="ECO:0000256" key="1">
    <source>
        <dbReference type="ARBA" id="ARBA00023015"/>
    </source>
</evidence>